<dbReference type="GO" id="GO:0030155">
    <property type="term" value="P:regulation of cell adhesion"/>
    <property type="evidence" value="ECO:0007669"/>
    <property type="project" value="InterPro"/>
</dbReference>
<feature type="domain" description="Calponin-homology (CH)" evidence="7">
    <location>
        <begin position="158"/>
        <end position="275"/>
    </location>
</feature>
<evidence type="ECO:0000313" key="10">
    <source>
        <dbReference type="EMBL" id="KAK9401698.1"/>
    </source>
</evidence>
<dbReference type="GO" id="GO:0010604">
    <property type="term" value="P:positive regulation of macromolecule metabolic process"/>
    <property type="evidence" value="ECO:0007669"/>
    <property type="project" value="UniProtKB-ARBA"/>
</dbReference>
<evidence type="ECO:0000256" key="4">
    <source>
        <dbReference type="PROSITE-ProRule" id="PRU00125"/>
    </source>
</evidence>
<dbReference type="PRINTS" id="PR00889">
    <property type="entry name" value="CALPONIN"/>
</dbReference>
<dbReference type="GO" id="GO:0080090">
    <property type="term" value="P:regulation of primary metabolic process"/>
    <property type="evidence" value="ECO:0007669"/>
    <property type="project" value="UniProtKB-ARBA"/>
</dbReference>
<dbReference type="InterPro" id="IPR036034">
    <property type="entry name" value="PDZ_sf"/>
</dbReference>
<feature type="domain" description="LIM zinc-binding" evidence="8">
    <location>
        <begin position="1886"/>
        <end position="1952"/>
    </location>
</feature>
<dbReference type="GO" id="GO:0046872">
    <property type="term" value="F:metal ion binding"/>
    <property type="evidence" value="ECO:0007669"/>
    <property type="project" value="UniProtKB-KW"/>
</dbReference>
<feature type="region of interest" description="Disordered" evidence="6">
    <location>
        <begin position="1115"/>
        <end position="1161"/>
    </location>
</feature>
<evidence type="ECO:0000259" key="7">
    <source>
        <dbReference type="PROSITE" id="PS50021"/>
    </source>
</evidence>
<feature type="compositionally biased region" description="Polar residues" evidence="6">
    <location>
        <begin position="89"/>
        <end position="101"/>
    </location>
</feature>
<feature type="compositionally biased region" description="Low complexity" evidence="6">
    <location>
        <begin position="343"/>
        <end position="361"/>
    </location>
</feature>
<dbReference type="InterPro" id="IPR001715">
    <property type="entry name" value="CH_dom"/>
</dbReference>
<dbReference type="PROSITE" id="PS00478">
    <property type="entry name" value="LIM_DOMAIN_1"/>
    <property type="match status" value="1"/>
</dbReference>
<dbReference type="InterPro" id="IPR001781">
    <property type="entry name" value="Znf_LIM"/>
</dbReference>
<dbReference type="Gene3D" id="1.10.418.10">
    <property type="entry name" value="Calponin-like domain"/>
    <property type="match status" value="1"/>
</dbReference>
<dbReference type="InterPro" id="IPR036872">
    <property type="entry name" value="CH_dom_sf"/>
</dbReference>
<feature type="compositionally biased region" description="Polar residues" evidence="6">
    <location>
        <begin position="1129"/>
        <end position="1138"/>
    </location>
</feature>
<sequence length="1957" mass="222218">MPKADRPAERGRAHSAEGKRLPRPHLPPGGSRRGDGGLEGGGGAPGCSAAVPDGTGRGRRGKQARRQPSSASLGAAGLARAERWLAGTPSATRSLQPTSRQADGRTDGRTGTPASPGAPGCNSPVRRPLWELPGALQAPLSPPLHPAASAMDGREDGRAAFVEARRWVEAVTGKSFGSKGFRAALENGILLCDLINKIKPGIIKKINRLSTPIAGLDNINVFLKACENLGLKEAQLFHPGDLQDLSNRVTVKQEETDRRVKNVLITLYWLGRKAARSPSYYGPHLDLKAFEKLLGQALTKALGESYSPKQSGRDSGYGDFWCTERIDPLSLSTNHKRDDSLDSLDSFGSRSSTSFSSDLTLKGGSEDFESDTDSETRARMHDPGKDDMSYRRVALIEPKPAAEFNRFLPSKTKPPTYMPAPLRKKRIEKNEDNRRSWASPVFTEPDGNFSSNHRRIFGPGMERKSATHILSDFSNYLEEEEEEEEEEEKTTGIPDIEADDLYARKINLENDDLFVRKTGASHANPVVLQDFEYFRRSCQQSPRIEGEIVLQPRDGEEEIFPDLEKDDFTVRKAQLQKKEVPLSGAPDKYQPALFPDPWSLPPEIQAKFLCLLEKSTLKSERESRGKVLSPSSRQKKDDMLTRKMELLCLGGNVQRKNFSPGRCSKQDMEKWETIREASRIRHKKRQMVDRLLQKISEEHGSKSLNDVSADELQTIRQMRYEELQKIKTQLREQDQQWQDDLAKWKSRRRSHTSDLQRKKEEREEIERRALESSERRSKTLKEMQRDRERRDQAPLRNSWQEMEQSYFSNEDVFREEKASPKVCVPTEANGGLKREDDHELKDQKPERGVKDEPLTSIDSLAGVRMEPPLPSSRSSNAQTGSGQVSASLPRSYQKTDTARLTSVVTPRPFGAPMRGIASLPRSFTMDAAMKYNGGMEGPRNAQSGHSRGSEAQTGGSQQGQGQMEQRVAEGSKTRTSRLLEEQRRRTPELDPKSDHHTSPDSMTVRSSAPKERTLSGTEESRQHEQYSDMRISINQKPGSGRSFGFAVYQNPSGVFVKSIEEGSPADFCQLKVGDEILSLGGTSVSHLEQGEWEAAICQALENGCLVMDVRRHGRKGTSENKWIDATSGDHASTQSQQMSKKELHSHLQNDGSETKVNGMQDDASCCEQKDTEPISLKNLKRRSQFFEQGGQEPAILDLPVPPIAAPSRWTWDQEEERKRQEKWQAEQERLLQEQYKREQERLKEEWLKAQREAEKDISSYLKEEQTNLTCPALTGSVQEVPTSLWERNGSNKTDYHSSERNWEEESRPEYQGKDSELARSSLQQQGVLQVEQKRKLQGIENGKGWNGQDTVYYAKEPRYPEEVPQKSQVEVVKEPRHWEETSQNLLMEPINEPKYGGETSQNLLFEPIKEPGYQEDTSQKLLLEPLKEPRFWEEKSHKTHVEITKELRYQEEPSPDLLMEPIKEPRYREEASCELLMEPIKEPRYRGETSKDLLMEPIKEPRYREETSKDLLMEPIKEPRYREETSKDLLMEPIKEPRYREETSKDLLMEPIKEPRYQEEASQKLLVEPIKEPRYWEEASQDLLIEPIKEPSYREEASRDFLMEPMKEPRYRKEVSRDFLMEPIKEPRYQEETSKDLLMEPIKEPRYREEASQKPLVEPVKEVSVQRFQYQRHYESPRLSNEQGKYFSVDRNKSRSTTDLDNPQPSGLKKKFSEQSWNATNSLKRSQKEQGLSSAELERQQILQEMRKKTSLHTDSSWIRQRSSSMHKEPFSLAGNRMRRGESLDNLDSSRTNSWRPHSWVNQSASSTSLSSSQELGQHVAPVVSTSNRAYMRTPSSSLPSPSSASMKTSSLPHIPPSPTVPQAPSPTSSSQSGTQQRNRSVSGKRMCSSCRNALGKGAAMIIESLGLCYHLHCFKCVACEGDLGGSQAGAEVRIRNSELFCNSCYLRFKTGQATTM</sequence>
<dbReference type="PRINTS" id="PR00888">
    <property type="entry name" value="SM22CALPONIN"/>
</dbReference>
<dbReference type="Pfam" id="PF00412">
    <property type="entry name" value="LIM"/>
    <property type="match status" value="1"/>
</dbReference>
<evidence type="ECO:0000259" key="8">
    <source>
        <dbReference type="PROSITE" id="PS50023"/>
    </source>
</evidence>
<feature type="compositionally biased region" description="Low complexity" evidence="6">
    <location>
        <begin position="1835"/>
        <end position="1853"/>
    </location>
</feature>
<dbReference type="InterPro" id="IPR031865">
    <property type="entry name" value="DUF4757"/>
</dbReference>
<dbReference type="FunFam" id="2.10.110.10:FF:000041">
    <property type="entry name" value="LIM and calponin homology domains 1"/>
    <property type="match status" value="1"/>
</dbReference>
<dbReference type="PROSITE" id="PS50021">
    <property type="entry name" value="CH"/>
    <property type="match status" value="1"/>
</dbReference>
<dbReference type="PANTHER" id="PTHR46767">
    <property type="entry name" value="LIM DOMAIN ONLY PROTEIN 7"/>
    <property type="match status" value="1"/>
</dbReference>
<dbReference type="PANTHER" id="PTHR46767:SF1">
    <property type="entry name" value="LIM DOMAIN ONLY PROTEIN 7"/>
    <property type="match status" value="1"/>
</dbReference>
<keyword evidence="1 4" id="KW-0479">Metal-binding</keyword>
<dbReference type="SMART" id="SM00132">
    <property type="entry name" value="LIM"/>
    <property type="match status" value="1"/>
</dbReference>
<feature type="region of interest" description="Disordered" evidence="6">
    <location>
        <begin position="1679"/>
        <end position="1800"/>
    </location>
</feature>
<dbReference type="Gene3D" id="2.10.110.10">
    <property type="entry name" value="Cysteine Rich Protein"/>
    <property type="match status" value="1"/>
</dbReference>
<reference evidence="10 11" key="1">
    <citation type="journal article" date="2024" name="Proc. Natl. Acad. Sci. U.S.A.">
        <title>The genetic regulatory architecture and epigenomic basis for age-related changes in rattlesnake venom.</title>
        <authorList>
            <person name="Hogan M.P."/>
            <person name="Holding M.L."/>
            <person name="Nystrom G.S."/>
            <person name="Colston T.J."/>
            <person name="Bartlett D.A."/>
            <person name="Mason A.J."/>
            <person name="Ellsworth S.A."/>
            <person name="Rautsaw R.M."/>
            <person name="Lawrence K.C."/>
            <person name="Strickland J.L."/>
            <person name="He B."/>
            <person name="Fraser P."/>
            <person name="Margres M.J."/>
            <person name="Gilbert D.M."/>
            <person name="Gibbs H.L."/>
            <person name="Parkinson C.L."/>
            <person name="Rokyta D.R."/>
        </authorList>
    </citation>
    <scope>NUCLEOTIDE SEQUENCE [LARGE SCALE GENOMIC DNA]</scope>
    <source>
        <strain evidence="10">DRR0105</strain>
    </source>
</reference>
<feature type="compositionally biased region" description="Basic and acidic residues" evidence="6">
    <location>
        <begin position="1008"/>
        <end position="1027"/>
    </location>
</feature>
<dbReference type="GO" id="GO:0023051">
    <property type="term" value="P:regulation of signaling"/>
    <property type="evidence" value="ECO:0007669"/>
    <property type="project" value="InterPro"/>
</dbReference>
<feature type="region of interest" description="Disordered" evidence="6">
    <location>
        <begin position="1281"/>
        <end position="1324"/>
    </location>
</feature>
<feature type="region of interest" description="Disordered" evidence="6">
    <location>
        <begin position="332"/>
        <end position="385"/>
    </location>
</feature>
<protein>
    <submittedName>
        <fullName evidence="10">LIM domain only protein 7</fullName>
    </submittedName>
</protein>
<dbReference type="EMBL" id="JAOTOJ010000004">
    <property type="protein sequence ID" value="KAK9401698.1"/>
    <property type="molecule type" value="Genomic_DNA"/>
</dbReference>
<feature type="region of interest" description="Disordered" evidence="6">
    <location>
        <begin position="1357"/>
        <end position="1399"/>
    </location>
</feature>
<evidence type="ECO:0000256" key="1">
    <source>
        <dbReference type="ARBA" id="ARBA00022723"/>
    </source>
</evidence>
<feature type="compositionally biased region" description="Polar residues" evidence="6">
    <location>
        <begin position="1714"/>
        <end position="1733"/>
    </location>
</feature>
<feature type="region of interest" description="Disordered" evidence="6">
    <location>
        <begin position="740"/>
        <end position="916"/>
    </location>
</feature>
<feature type="region of interest" description="Disordered" evidence="6">
    <location>
        <begin position="1824"/>
        <end position="1884"/>
    </location>
</feature>
<dbReference type="SUPFAM" id="SSF50156">
    <property type="entry name" value="PDZ domain-like"/>
    <property type="match status" value="1"/>
</dbReference>
<feature type="compositionally biased region" description="Basic and acidic residues" evidence="6">
    <location>
        <begin position="1371"/>
        <end position="1380"/>
    </location>
</feature>
<dbReference type="Proteomes" id="UP001474421">
    <property type="component" value="Unassembled WGS sequence"/>
</dbReference>
<feature type="region of interest" description="Disordered" evidence="6">
    <location>
        <begin position="930"/>
        <end position="1028"/>
    </location>
</feature>
<feature type="domain" description="PDZ" evidence="9">
    <location>
        <begin position="1030"/>
        <end position="1088"/>
    </location>
</feature>
<dbReference type="PROSITE" id="PS50023">
    <property type="entry name" value="LIM_DOMAIN_2"/>
    <property type="match status" value="1"/>
</dbReference>
<name>A0AAW1BIE9_CROAD</name>
<dbReference type="SUPFAM" id="SSF47576">
    <property type="entry name" value="Calponin-homology domain, CH-domain"/>
    <property type="match status" value="1"/>
</dbReference>
<feature type="compositionally biased region" description="Basic and acidic residues" evidence="6">
    <location>
        <begin position="966"/>
        <end position="998"/>
    </location>
</feature>
<feature type="region of interest" description="Disordered" evidence="6">
    <location>
        <begin position="430"/>
        <end position="450"/>
    </location>
</feature>
<feature type="compositionally biased region" description="Polar residues" evidence="6">
    <location>
        <begin position="871"/>
        <end position="904"/>
    </location>
</feature>
<feature type="compositionally biased region" description="Pro residues" evidence="6">
    <location>
        <begin position="1854"/>
        <end position="1865"/>
    </location>
</feature>
<dbReference type="GO" id="GO:0031032">
    <property type="term" value="P:actomyosin structure organization"/>
    <property type="evidence" value="ECO:0007669"/>
    <property type="project" value="InterPro"/>
</dbReference>
<dbReference type="Pfam" id="PF00307">
    <property type="entry name" value="CH"/>
    <property type="match status" value="1"/>
</dbReference>
<feature type="compositionally biased region" description="Basic and acidic residues" evidence="6">
    <location>
        <begin position="832"/>
        <end position="853"/>
    </location>
</feature>
<evidence type="ECO:0000256" key="5">
    <source>
        <dbReference type="SAM" id="Coils"/>
    </source>
</evidence>
<feature type="compositionally biased region" description="Polar residues" evidence="6">
    <location>
        <begin position="795"/>
        <end position="808"/>
    </location>
</feature>
<evidence type="ECO:0000313" key="11">
    <source>
        <dbReference type="Proteomes" id="UP001474421"/>
    </source>
</evidence>
<gene>
    <name evidence="10" type="ORF">NXF25_010054</name>
</gene>
<dbReference type="Gene3D" id="2.30.42.10">
    <property type="match status" value="1"/>
</dbReference>
<dbReference type="SMART" id="SM00033">
    <property type="entry name" value="CH"/>
    <property type="match status" value="1"/>
</dbReference>
<feature type="region of interest" description="Disordered" evidence="6">
    <location>
        <begin position="87"/>
        <end position="128"/>
    </location>
</feature>
<feature type="compositionally biased region" description="Basic and acidic residues" evidence="6">
    <location>
        <begin position="751"/>
        <end position="793"/>
    </location>
</feature>
<comment type="caution">
    <text evidence="10">The sequence shown here is derived from an EMBL/GenBank/DDBJ whole genome shotgun (WGS) entry which is preliminary data.</text>
</comment>
<keyword evidence="3 4" id="KW-0440">LIM domain</keyword>
<feature type="compositionally biased region" description="Low complexity" evidence="6">
    <location>
        <begin position="1866"/>
        <end position="1877"/>
    </location>
</feature>
<organism evidence="10 11">
    <name type="scientific">Crotalus adamanteus</name>
    <name type="common">Eastern diamondback rattlesnake</name>
    <dbReference type="NCBI Taxonomy" id="8729"/>
    <lineage>
        <taxon>Eukaryota</taxon>
        <taxon>Metazoa</taxon>
        <taxon>Chordata</taxon>
        <taxon>Craniata</taxon>
        <taxon>Vertebrata</taxon>
        <taxon>Euteleostomi</taxon>
        <taxon>Lepidosauria</taxon>
        <taxon>Squamata</taxon>
        <taxon>Bifurcata</taxon>
        <taxon>Unidentata</taxon>
        <taxon>Episquamata</taxon>
        <taxon>Toxicofera</taxon>
        <taxon>Serpentes</taxon>
        <taxon>Colubroidea</taxon>
        <taxon>Viperidae</taxon>
        <taxon>Crotalinae</taxon>
        <taxon>Crotalus</taxon>
    </lineage>
</organism>
<keyword evidence="11" id="KW-1185">Reference proteome</keyword>
<dbReference type="InterPro" id="IPR001478">
    <property type="entry name" value="PDZ"/>
</dbReference>
<feature type="compositionally biased region" description="Basic and acidic residues" evidence="6">
    <location>
        <begin position="1293"/>
        <end position="1317"/>
    </location>
</feature>
<dbReference type="PROSITE" id="PS50106">
    <property type="entry name" value="PDZ"/>
    <property type="match status" value="1"/>
</dbReference>
<keyword evidence="5" id="KW-0175">Coiled coil</keyword>
<dbReference type="SMART" id="SM00228">
    <property type="entry name" value="PDZ"/>
    <property type="match status" value="1"/>
</dbReference>
<feature type="coiled-coil region" evidence="5">
    <location>
        <begin position="1213"/>
        <end position="1256"/>
    </location>
</feature>
<feature type="compositionally biased region" description="Polar residues" evidence="6">
    <location>
        <begin position="1786"/>
        <end position="1800"/>
    </location>
</feature>
<dbReference type="Pfam" id="PF00595">
    <property type="entry name" value="PDZ"/>
    <property type="match status" value="1"/>
</dbReference>
<feature type="compositionally biased region" description="Basic and acidic residues" evidence="6">
    <location>
        <begin position="1688"/>
        <end position="1698"/>
    </location>
</feature>
<dbReference type="InterPro" id="IPR029978">
    <property type="entry name" value="LMO-7"/>
</dbReference>
<dbReference type="FunFam" id="1.10.418.10:FF:000038">
    <property type="entry name" value="LIM and calponin homology domains-containing protein 1"/>
    <property type="match status" value="1"/>
</dbReference>
<evidence type="ECO:0000256" key="3">
    <source>
        <dbReference type="ARBA" id="ARBA00023038"/>
    </source>
</evidence>
<feature type="compositionally biased region" description="Low complexity" evidence="6">
    <location>
        <begin position="949"/>
        <end position="965"/>
    </location>
</feature>
<dbReference type="Pfam" id="PF15949">
    <property type="entry name" value="DUF4757"/>
    <property type="match status" value="2"/>
</dbReference>
<evidence type="ECO:0000256" key="2">
    <source>
        <dbReference type="ARBA" id="ARBA00022833"/>
    </source>
</evidence>
<dbReference type="InterPro" id="IPR001997">
    <property type="entry name" value="Calponin/LIMCH1"/>
</dbReference>
<dbReference type="CDD" id="cd08368">
    <property type="entry name" value="LIM"/>
    <property type="match status" value="1"/>
</dbReference>
<dbReference type="CDD" id="cd00136">
    <property type="entry name" value="PDZ_canonical"/>
    <property type="match status" value="1"/>
</dbReference>
<feature type="compositionally biased region" description="Polar residues" evidence="6">
    <location>
        <begin position="1753"/>
        <end position="1764"/>
    </location>
</feature>
<dbReference type="InterPro" id="IPR003096">
    <property type="entry name" value="SM22_calponin"/>
</dbReference>
<keyword evidence="2 4" id="KW-0862">Zinc</keyword>
<evidence type="ECO:0000256" key="6">
    <source>
        <dbReference type="SAM" id="MobiDB-lite"/>
    </source>
</evidence>
<proteinExistence type="predicted"/>
<accession>A0AAW1BIE9</accession>
<feature type="compositionally biased region" description="Polar residues" evidence="6">
    <location>
        <begin position="1148"/>
        <end position="1157"/>
    </location>
</feature>
<feature type="compositionally biased region" description="Basic and acidic residues" evidence="6">
    <location>
        <begin position="1"/>
        <end position="20"/>
    </location>
</feature>
<feature type="region of interest" description="Disordered" evidence="6">
    <location>
        <begin position="1"/>
        <end position="75"/>
    </location>
</feature>
<evidence type="ECO:0000259" key="9">
    <source>
        <dbReference type="PROSITE" id="PS50106"/>
    </source>
</evidence>
<feature type="compositionally biased region" description="Basic and acidic residues" evidence="6">
    <location>
        <begin position="374"/>
        <end position="385"/>
    </location>
</feature>
<dbReference type="GO" id="GO:0003779">
    <property type="term" value="F:actin binding"/>
    <property type="evidence" value="ECO:0007669"/>
    <property type="project" value="InterPro"/>
</dbReference>